<dbReference type="InterPro" id="IPR036736">
    <property type="entry name" value="ACP-like_sf"/>
</dbReference>
<proteinExistence type="predicted"/>
<name>A0ABV1XGI1_9ACTN</name>
<evidence type="ECO:0000313" key="5">
    <source>
        <dbReference type="EMBL" id="MER7188007.1"/>
    </source>
</evidence>
<dbReference type="SUPFAM" id="SSF56801">
    <property type="entry name" value="Acetyl-CoA synthetase-like"/>
    <property type="match status" value="2"/>
</dbReference>
<dbReference type="InterPro" id="IPR006162">
    <property type="entry name" value="Ppantetheine_attach_site"/>
</dbReference>
<gene>
    <name evidence="5" type="ORF">ABT404_52600</name>
</gene>
<organism evidence="5 6">
    <name type="scientific">Streptomyces hyaluromycini</name>
    <dbReference type="NCBI Taxonomy" id="1377993"/>
    <lineage>
        <taxon>Bacteria</taxon>
        <taxon>Bacillati</taxon>
        <taxon>Actinomycetota</taxon>
        <taxon>Actinomycetes</taxon>
        <taxon>Kitasatosporales</taxon>
        <taxon>Streptomycetaceae</taxon>
        <taxon>Streptomyces</taxon>
    </lineage>
</organism>
<dbReference type="Gene3D" id="3.30.559.30">
    <property type="entry name" value="Nonribosomal peptide synthetase, condensation domain"/>
    <property type="match status" value="1"/>
</dbReference>
<dbReference type="Gene3D" id="3.40.50.980">
    <property type="match status" value="2"/>
</dbReference>
<sequence>MLRAFAAERLPEYMVPSAVVVLEALPLTVNGKLDRRALPVPDFAAAAGAGRGPANVQEELLCQGFAEVLGLESVGVDDDFFALGGHSLLAVRLVSRVRITLGAELSLRTLFEAPTVAGLAARLSDADTARSPLAPWVRPERLPLSFAQQRLWFIGQLEGPSATYNIPMAIRLAGDLDKAALAAALRDVIGRHEVLRTVFPTAGGQPVQQILAVDDLVWDLEFVELAAGELLPDAVMRATEYVFDLASEVPVRAWLFTAEPDEHVLVVVVHHIATDGWSSNPLARDVSTAYAARLEGRAPLWEPLPVQYADYTLWQRELLGDEQDPDAVISRQVTYWSEALAGAPEELALPVDRPRPAVASHRGHTVPLEISADVHARLRHVAREQGVSVFMLLQATLAVLLSKLGAGTDIPIGSPVAGRADEALDDLVGFFVNTLVVRTDVSGDPTFTELLARVREKSLAGFEHQDVPFERLIEELAPARSLARHPLFQVMLTLQNNQAPALALPGVQTQVAPSGEQASKFDLNAIVSEVFDAEGVPAGLRGVVTGAADLFDAGSIAVIAERWVRVLEAVLADPSLPVSGVDVLSADERRRVLVEWNDTVVDVARSTLPELFAVQVERTPDAPAVVFEGESLSYAELDARASRLARYLVGLGVGPERLVGVCLDRGVDLMVALLAVLKAGGAYLPVDPEYPAERVGFMLSDAAPVVVLASSATAGVPASSGVPVVVLDDPGVAGAVSSLPGSDPVVSLVAAHPAYVIYTSGSTGVPKGVVVS</sequence>
<evidence type="ECO:0000259" key="4">
    <source>
        <dbReference type="PROSITE" id="PS50075"/>
    </source>
</evidence>
<dbReference type="InterPro" id="IPR020845">
    <property type="entry name" value="AMP-binding_CS"/>
</dbReference>
<evidence type="ECO:0000256" key="2">
    <source>
        <dbReference type="ARBA" id="ARBA00022450"/>
    </source>
</evidence>
<dbReference type="Gene3D" id="3.30.300.30">
    <property type="match status" value="1"/>
</dbReference>
<dbReference type="PANTHER" id="PTHR45527">
    <property type="entry name" value="NONRIBOSOMAL PEPTIDE SYNTHETASE"/>
    <property type="match status" value="1"/>
</dbReference>
<dbReference type="Pfam" id="PF00668">
    <property type="entry name" value="Condensation"/>
    <property type="match status" value="1"/>
</dbReference>
<dbReference type="InterPro" id="IPR020806">
    <property type="entry name" value="PKS_PP-bd"/>
</dbReference>
<dbReference type="Proteomes" id="UP001474181">
    <property type="component" value="Unassembled WGS sequence"/>
</dbReference>
<feature type="domain" description="Carrier" evidence="4">
    <location>
        <begin position="52"/>
        <end position="127"/>
    </location>
</feature>
<dbReference type="InterPro" id="IPR045851">
    <property type="entry name" value="AMP-bd_C_sf"/>
</dbReference>
<dbReference type="Gene3D" id="3.30.559.10">
    <property type="entry name" value="Chloramphenicol acetyltransferase-like domain"/>
    <property type="match status" value="1"/>
</dbReference>
<dbReference type="Pfam" id="PF00501">
    <property type="entry name" value="AMP-binding"/>
    <property type="match status" value="1"/>
</dbReference>
<dbReference type="Pfam" id="PF00550">
    <property type="entry name" value="PP-binding"/>
    <property type="match status" value="1"/>
</dbReference>
<accession>A0ABV1XGI1</accession>
<dbReference type="InterPro" id="IPR001242">
    <property type="entry name" value="Condensation_dom"/>
</dbReference>
<dbReference type="InterPro" id="IPR023213">
    <property type="entry name" value="CAT-like_dom_sf"/>
</dbReference>
<dbReference type="PROSITE" id="PS00455">
    <property type="entry name" value="AMP_BINDING"/>
    <property type="match status" value="1"/>
</dbReference>
<dbReference type="CDD" id="cd19540">
    <property type="entry name" value="LCL_NRPS-like"/>
    <property type="match status" value="1"/>
</dbReference>
<dbReference type="SUPFAM" id="SSF47336">
    <property type="entry name" value="ACP-like"/>
    <property type="match status" value="1"/>
</dbReference>
<keyword evidence="2" id="KW-0596">Phosphopantetheine</keyword>
<feature type="non-terminal residue" evidence="5">
    <location>
        <position position="772"/>
    </location>
</feature>
<dbReference type="InterPro" id="IPR000873">
    <property type="entry name" value="AMP-dep_synth/lig_dom"/>
</dbReference>
<evidence type="ECO:0000256" key="1">
    <source>
        <dbReference type="ARBA" id="ARBA00001957"/>
    </source>
</evidence>
<protein>
    <submittedName>
        <fullName evidence="5">Condensation domain-containing protein</fullName>
    </submittedName>
</protein>
<dbReference type="SUPFAM" id="SSF52777">
    <property type="entry name" value="CoA-dependent acyltransferases"/>
    <property type="match status" value="2"/>
</dbReference>
<dbReference type="PROSITE" id="PS50075">
    <property type="entry name" value="CARRIER"/>
    <property type="match status" value="1"/>
</dbReference>
<evidence type="ECO:0000256" key="3">
    <source>
        <dbReference type="ARBA" id="ARBA00022553"/>
    </source>
</evidence>
<dbReference type="PROSITE" id="PS00012">
    <property type="entry name" value="PHOSPHOPANTETHEINE"/>
    <property type="match status" value="1"/>
</dbReference>
<dbReference type="PANTHER" id="PTHR45527:SF1">
    <property type="entry name" value="FATTY ACID SYNTHASE"/>
    <property type="match status" value="1"/>
</dbReference>
<comment type="cofactor">
    <cofactor evidence="1">
        <name>pantetheine 4'-phosphate</name>
        <dbReference type="ChEBI" id="CHEBI:47942"/>
    </cofactor>
</comment>
<dbReference type="SMART" id="SM00823">
    <property type="entry name" value="PKS_PP"/>
    <property type="match status" value="1"/>
</dbReference>
<comment type="caution">
    <text evidence="5">The sequence shown here is derived from an EMBL/GenBank/DDBJ whole genome shotgun (WGS) entry which is preliminary data.</text>
</comment>
<keyword evidence="6" id="KW-1185">Reference proteome</keyword>
<dbReference type="EMBL" id="JBEPEK010000996">
    <property type="protein sequence ID" value="MER7188007.1"/>
    <property type="molecule type" value="Genomic_DNA"/>
</dbReference>
<evidence type="ECO:0000313" key="6">
    <source>
        <dbReference type="Proteomes" id="UP001474181"/>
    </source>
</evidence>
<dbReference type="InterPro" id="IPR009081">
    <property type="entry name" value="PP-bd_ACP"/>
</dbReference>
<keyword evidence="3" id="KW-0597">Phosphoprotein</keyword>
<reference evidence="5 6" key="1">
    <citation type="submission" date="2024-06" db="EMBL/GenBank/DDBJ databases">
        <title>The Natural Products Discovery Center: Release of the First 8490 Sequenced Strains for Exploring Actinobacteria Biosynthetic Diversity.</title>
        <authorList>
            <person name="Kalkreuter E."/>
            <person name="Kautsar S.A."/>
            <person name="Yang D."/>
            <person name="Bader C.D."/>
            <person name="Teijaro C.N."/>
            <person name="Fluegel L."/>
            <person name="Davis C.M."/>
            <person name="Simpson J.R."/>
            <person name="Lauterbach L."/>
            <person name="Steele A.D."/>
            <person name="Gui C."/>
            <person name="Meng S."/>
            <person name="Li G."/>
            <person name="Viehrig K."/>
            <person name="Ye F."/>
            <person name="Su P."/>
            <person name="Kiefer A.F."/>
            <person name="Nichols A."/>
            <person name="Cepeda A.J."/>
            <person name="Yan W."/>
            <person name="Fan B."/>
            <person name="Jiang Y."/>
            <person name="Adhikari A."/>
            <person name="Zheng C.-J."/>
            <person name="Schuster L."/>
            <person name="Cowan T.M."/>
            <person name="Smanski M.J."/>
            <person name="Chevrette M.G."/>
            <person name="De Carvalho L.P.S."/>
            <person name="Shen B."/>
        </authorList>
    </citation>
    <scope>NUCLEOTIDE SEQUENCE [LARGE SCALE GENOMIC DNA]</scope>
    <source>
        <strain evidence="5 6">NPDC000234</strain>
    </source>
</reference>
<dbReference type="Gene3D" id="1.10.1200.10">
    <property type="entry name" value="ACP-like"/>
    <property type="match status" value="1"/>
</dbReference>